<dbReference type="RefSeq" id="WP_122399598.1">
    <property type="nucleotide sequence ID" value="NZ_RFFJ01000237.1"/>
</dbReference>
<dbReference type="Pfam" id="PF07995">
    <property type="entry name" value="GSDH"/>
    <property type="match status" value="1"/>
</dbReference>
<evidence type="ECO:0000259" key="1">
    <source>
        <dbReference type="Pfam" id="PF07995"/>
    </source>
</evidence>
<dbReference type="PANTHER" id="PTHR19328:SF75">
    <property type="entry name" value="ALDOSE SUGAR DEHYDROGENASE YLII"/>
    <property type="match status" value="1"/>
</dbReference>
<protein>
    <submittedName>
        <fullName evidence="2">Glucose/sorbosone dehydrogenase-like protein</fullName>
    </submittedName>
</protein>
<gene>
    <name evidence="2" type="ORF">EBN88_26635</name>
</gene>
<sequence>MRRHHDTPTPPPHPRRRRGRLVAAALAVAVAPLGALAWTAGAAEEPAEPAAVPLENLTVATEQVAQGLTRPTAIAAPDDGTDRLFVTEKAGTIREYAPETGLVDEPLVDLTDVVNGSGNERGLLGLEVAPDFADSQELYLAYTSLPNGDVTLARYGLADDSLEVLLTQEHPETNHNGGQLAFGPDGYLYWGLGDGGGAGDPDGNGQRTDTLLGTILRLDVSQSCGELAYCVPEDNPFVGDPEAREEIWAWGLRNPWRFSFDAADGSLWIGDVGQGAWEEVNHLAADGGGANFGWACREGTDEFDPGQCRDGAEFTEPVFTYSTSSEGCAVIGGHVYRGAEFAELAEGTYVATDYCSNSAWALRADGAGGYEDAVIGEFPTQVTAFGESSAGELYVVNDLPGQLHRVTFAETGAETGAEAGAEAGGA</sequence>
<dbReference type="EMBL" id="RFFJ01000237">
    <property type="protein sequence ID" value="RMI30478.1"/>
    <property type="molecule type" value="Genomic_DNA"/>
</dbReference>
<dbReference type="SUPFAM" id="SSF50952">
    <property type="entry name" value="Soluble quinoprotein glucose dehydrogenase"/>
    <property type="match status" value="1"/>
</dbReference>
<organism evidence="2 3">
    <name type="scientific">Streptomyces triticirhizae</name>
    <dbReference type="NCBI Taxonomy" id="2483353"/>
    <lineage>
        <taxon>Bacteria</taxon>
        <taxon>Bacillati</taxon>
        <taxon>Actinomycetota</taxon>
        <taxon>Actinomycetes</taxon>
        <taxon>Kitasatosporales</taxon>
        <taxon>Streptomycetaceae</taxon>
        <taxon>Streptomyces</taxon>
    </lineage>
</organism>
<dbReference type="PANTHER" id="PTHR19328">
    <property type="entry name" value="HEDGEHOG-INTERACTING PROTEIN"/>
    <property type="match status" value="1"/>
</dbReference>
<dbReference type="InterPro" id="IPR011041">
    <property type="entry name" value="Quinoprot_gluc/sorb_DH_b-prop"/>
</dbReference>
<comment type="caution">
    <text evidence="2">The sequence shown here is derived from an EMBL/GenBank/DDBJ whole genome shotgun (WGS) entry which is preliminary data.</text>
</comment>
<feature type="domain" description="Glucose/Sorbosone dehydrogenase" evidence="1">
    <location>
        <begin position="69"/>
        <end position="403"/>
    </location>
</feature>
<dbReference type="InterPro" id="IPR011042">
    <property type="entry name" value="6-blade_b-propeller_TolB-like"/>
</dbReference>
<dbReference type="Gene3D" id="2.120.10.30">
    <property type="entry name" value="TolB, C-terminal domain"/>
    <property type="match status" value="1"/>
</dbReference>
<keyword evidence="3" id="KW-1185">Reference proteome</keyword>
<dbReference type="Proteomes" id="UP000278673">
    <property type="component" value="Unassembled WGS sequence"/>
</dbReference>
<accession>A0A3M2L7H5</accession>
<proteinExistence type="predicted"/>
<reference evidence="2 3" key="1">
    <citation type="submission" date="2018-10" db="EMBL/GenBank/DDBJ databases">
        <title>Isolation, diversity and antifungal activity of actinobacteria from wheat.</title>
        <authorList>
            <person name="Han C."/>
        </authorList>
    </citation>
    <scope>NUCLEOTIDE SEQUENCE [LARGE SCALE GENOMIC DNA]</scope>
    <source>
        <strain evidence="2 3">NEAU-YY642</strain>
    </source>
</reference>
<evidence type="ECO:0000313" key="2">
    <source>
        <dbReference type="EMBL" id="RMI30478.1"/>
    </source>
</evidence>
<dbReference type="InterPro" id="IPR012938">
    <property type="entry name" value="Glc/Sorbosone_DH"/>
</dbReference>
<name>A0A3M2L7H5_9ACTN</name>
<dbReference type="AlphaFoldDB" id="A0A3M2L7H5"/>
<evidence type="ECO:0000313" key="3">
    <source>
        <dbReference type="Proteomes" id="UP000278673"/>
    </source>
</evidence>